<sequence length="289" mass="30883">MTTPQTPRHGGALQRLRTAGMDVVQGFVTVTRNSMALLGLVLALGTGVLLTQPHIRDSAEEHLFGWLMDRQIAANGVVADPTAIDRVTVADPSELPEHQALIADWLSRKYRVAKEPLSALVAEAYDVGGKIGVDPKLILAVMAMESRFNPFAASPVGAHGLMQVMTRVHTDKYEGFGGAMAAFDPLTNLRVGAMVLEEAIRRAGSVEGGLRLYVGAVTTDGREYIDRVLSEHERLQRVAQGQRVGFNAYQRRTPAATTATPAPMPAAPAGVELEAEAQPDSLPSVAKAS</sequence>
<evidence type="ECO:0000259" key="2">
    <source>
        <dbReference type="Pfam" id="PF01464"/>
    </source>
</evidence>
<dbReference type="EMBL" id="SNYL01000012">
    <property type="protein sequence ID" value="TDQ41414.1"/>
    <property type="molecule type" value="Genomic_DNA"/>
</dbReference>
<organism evidence="3 4">
    <name type="scientific">Tepidicella xavieri</name>
    <dbReference type="NCBI Taxonomy" id="360241"/>
    <lineage>
        <taxon>Bacteria</taxon>
        <taxon>Pseudomonadati</taxon>
        <taxon>Pseudomonadota</taxon>
        <taxon>Betaproteobacteria</taxon>
        <taxon>Burkholderiales</taxon>
        <taxon>Tepidicella</taxon>
    </lineage>
</organism>
<proteinExistence type="predicted"/>
<dbReference type="CDD" id="cd00254">
    <property type="entry name" value="LT-like"/>
    <property type="match status" value="1"/>
</dbReference>
<dbReference type="Gene3D" id="1.10.530.10">
    <property type="match status" value="1"/>
</dbReference>
<accession>A0A4R6UE98</accession>
<keyword evidence="4" id="KW-1185">Reference proteome</keyword>
<dbReference type="OrthoDB" id="9815002at2"/>
<evidence type="ECO:0000256" key="1">
    <source>
        <dbReference type="SAM" id="MobiDB-lite"/>
    </source>
</evidence>
<feature type="domain" description="Transglycosylase SLT" evidence="2">
    <location>
        <begin position="130"/>
        <end position="204"/>
    </location>
</feature>
<name>A0A4R6UE98_9BURK</name>
<comment type="caution">
    <text evidence="3">The sequence shown here is derived from an EMBL/GenBank/DDBJ whole genome shotgun (WGS) entry which is preliminary data.</text>
</comment>
<feature type="region of interest" description="Disordered" evidence="1">
    <location>
        <begin position="252"/>
        <end position="289"/>
    </location>
</feature>
<dbReference type="SUPFAM" id="SSF53955">
    <property type="entry name" value="Lysozyme-like"/>
    <property type="match status" value="1"/>
</dbReference>
<dbReference type="InterPro" id="IPR023346">
    <property type="entry name" value="Lysozyme-like_dom_sf"/>
</dbReference>
<protein>
    <submittedName>
        <fullName evidence="3">Transglycosylase-like protein with SLT domain</fullName>
    </submittedName>
</protein>
<dbReference type="Pfam" id="PF01464">
    <property type="entry name" value="SLT"/>
    <property type="match status" value="1"/>
</dbReference>
<evidence type="ECO:0000313" key="3">
    <source>
        <dbReference type="EMBL" id="TDQ41414.1"/>
    </source>
</evidence>
<reference evidence="3 4" key="1">
    <citation type="submission" date="2019-03" db="EMBL/GenBank/DDBJ databases">
        <title>Genomic Encyclopedia of Type Strains, Phase IV (KMG-IV): sequencing the most valuable type-strain genomes for metagenomic binning, comparative biology and taxonomic classification.</title>
        <authorList>
            <person name="Goeker M."/>
        </authorList>
    </citation>
    <scope>NUCLEOTIDE SEQUENCE [LARGE SCALE GENOMIC DNA]</scope>
    <source>
        <strain evidence="3 4">DSM 19605</strain>
    </source>
</reference>
<dbReference type="AlphaFoldDB" id="A0A4R6UE98"/>
<dbReference type="RefSeq" id="WP_133598419.1">
    <property type="nucleotide sequence ID" value="NZ_SNYL01000012.1"/>
</dbReference>
<dbReference type="Proteomes" id="UP000295510">
    <property type="component" value="Unassembled WGS sequence"/>
</dbReference>
<gene>
    <name evidence="3" type="ORF">DFR43_11292</name>
</gene>
<dbReference type="InterPro" id="IPR008258">
    <property type="entry name" value="Transglycosylase_SLT_dom_1"/>
</dbReference>
<evidence type="ECO:0000313" key="4">
    <source>
        <dbReference type="Proteomes" id="UP000295510"/>
    </source>
</evidence>